<proteinExistence type="predicted"/>
<evidence type="ECO:0000256" key="2">
    <source>
        <dbReference type="ARBA" id="ARBA00023065"/>
    </source>
</evidence>
<evidence type="ECO:0000259" key="3">
    <source>
        <dbReference type="PROSITE" id="PS51201"/>
    </source>
</evidence>
<dbReference type="Pfam" id="PF02254">
    <property type="entry name" value="TrkA_N"/>
    <property type="match status" value="1"/>
</dbReference>
<feature type="domain" description="RCK N-terminal" evidence="3">
    <location>
        <begin position="1"/>
        <end position="117"/>
    </location>
</feature>
<dbReference type="Gene3D" id="3.40.50.720">
    <property type="entry name" value="NAD(P)-binding Rossmann-like Domain"/>
    <property type="match status" value="1"/>
</dbReference>
<dbReference type="Gene3D" id="3.30.70.1450">
    <property type="entry name" value="Regulator of K+ conductance, C-terminal domain"/>
    <property type="match status" value="1"/>
</dbReference>
<dbReference type="PROSITE" id="PS51202">
    <property type="entry name" value="RCK_C"/>
    <property type="match status" value="1"/>
</dbReference>
<keyword evidence="2" id="KW-0406">Ion transport</keyword>
<dbReference type="InterPro" id="IPR036291">
    <property type="entry name" value="NAD(P)-bd_dom_sf"/>
</dbReference>
<gene>
    <name evidence="5" type="ORF">ENO77_03120</name>
</gene>
<dbReference type="GO" id="GO:0006813">
    <property type="term" value="P:potassium ion transport"/>
    <property type="evidence" value="ECO:0007669"/>
    <property type="project" value="InterPro"/>
</dbReference>
<dbReference type="InterPro" id="IPR003148">
    <property type="entry name" value="RCK_N"/>
</dbReference>
<evidence type="ECO:0000313" key="5">
    <source>
        <dbReference type="EMBL" id="HEW53145.1"/>
    </source>
</evidence>
<protein>
    <submittedName>
        <fullName evidence="5">TrkA family potassium uptake protein</fullName>
    </submittedName>
</protein>
<reference evidence="5" key="1">
    <citation type="journal article" date="2020" name="mSystems">
        <title>Genome- and Community-Level Interaction Insights into Carbon Utilization and Element Cycling Functions of Hydrothermarchaeota in Hydrothermal Sediment.</title>
        <authorList>
            <person name="Zhou Z."/>
            <person name="Liu Y."/>
            <person name="Xu W."/>
            <person name="Pan J."/>
            <person name="Luo Z.H."/>
            <person name="Li M."/>
        </authorList>
    </citation>
    <scope>NUCLEOTIDE SEQUENCE [LARGE SCALE GENOMIC DNA]</scope>
    <source>
        <strain evidence="5">SpSt-16</strain>
    </source>
</reference>
<keyword evidence="1" id="KW-0813">Transport</keyword>
<accession>A0A7C2ZVA5</accession>
<dbReference type="AlphaFoldDB" id="A0A7C2ZVA5"/>
<dbReference type="InterPro" id="IPR006037">
    <property type="entry name" value="RCK_C"/>
</dbReference>
<dbReference type="Pfam" id="PF02080">
    <property type="entry name" value="TrkA_C"/>
    <property type="match status" value="1"/>
</dbReference>
<feature type="domain" description="RCK C-terminal" evidence="4">
    <location>
        <begin position="133"/>
        <end position="212"/>
    </location>
</feature>
<comment type="caution">
    <text evidence="5">The sequence shown here is derived from an EMBL/GenBank/DDBJ whole genome shotgun (WGS) entry which is preliminary data.</text>
</comment>
<dbReference type="InterPro" id="IPR036721">
    <property type="entry name" value="RCK_C_sf"/>
</dbReference>
<organism evidence="5">
    <name type="scientific">Ignisphaera aggregans</name>
    <dbReference type="NCBI Taxonomy" id="334771"/>
    <lineage>
        <taxon>Archaea</taxon>
        <taxon>Thermoproteota</taxon>
        <taxon>Thermoprotei</taxon>
        <taxon>Desulfurococcales</taxon>
        <taxon>Desulfurococcaceae</taxon>
        <taxon>Ignisphaera</taxon>
    </lineage>
</organism>
<dbReference type="PANTHER" id="PTHR43833:SF5">
    <property type="entry name" value="TRK SYSTEM POTASSIUM UPTAKE PROTEIN TRKA"/>
    <property type="match status" value="1"/>
</dbReference>
<evidence type="ECO:0000259" key="4">
    <source>
        <dbReference type="PROSITE" id="PS51202"/>
    </source>
</evidence>
<sequence length="212" mass="23760">MRIMVIGATDEVLDVIRDLVDKGHEVIVLDDNKSRIDRVAAELDVPAYIFSVLDLSALMHAGIHRADMILVAHPLDVVNILVCVYAKHFDIPKVIAAVNSEHVASILEKLGLAHGILIKSRALAKAFTELIYDTKIVELDDEYYIAMHNVKEGSHLEKKSLEDIEGDEIKVLVIISSENNIVKPDKSYILKPGDRILFMVKKDLLESVLFKR</sequence>
<name>A0A7C2ZVA5_9CREN</name>
<dbReference type="SUPFAM" id="SSF116726">
    <property type="entry name" value="TrkA C-terminal domain-like"/>
    <property type="match status" value="1"/>
</dbReference>
<dbReference type="EMBL" id="DSGT01000009">
    <property type="protein sequence ID" value="HEW53145.1"/>
    <property type="molecule type" value="Genomic_DNA"/>
</dbReference>
<dbReference type="SUPFAM" id="SSF51735">
    <property type="entry name" value="NAD(P)-binding Rossmann-fold domains"/>
    <property type="match status" value="1"/>
</dbReference>
<dbReference type="PROSITE" id="PS51201">
    <property type="entry name" value="RCK_N"/>
    <property type="match status" value="1"/>
</dbReference>
<dbReference type="PANTHER" id="PTHR43833">
    <property type="entry name" value="POTASSIUM CHANNEL PROTEIN 2-RELATED-RELATED"/>
    <property type="match status" value="1"/>
</dbReference>
<dbReference type="GO" id="GO:0008324">
    <property type="term" value="F:monoatomic cation transmembrane transporter activity"/>
    <property type="evidence" value="ECO:0007669"/>
    <property type="project" value="InterPro"/>
</dbReference>
<evidence type="ECO:0000256" key="1">
    <source>
        <dbReference type="ARBA" id="ARBA00022448"/>
    </source>
</evidence>
<dbReference type="InterPro" id="IPR050721">
    <property type="entry name" value="Trk_Ktr_HKT_K-transport"/>
</dbReference>